<dbReference type="PRINTS" id="PR00395">
    <property type="entry name" value="RIBOSOMALS2"/>
</dbReference>
<dbReference type="PROSITE" id="PS00962">
    <property type="entry name" value="RIBOSOMAL_S2_1"/>
    <property type="match status" value="1"/>
</dbReference>
<evidence type="ECO:0000256" key="4">
    <source>
        <dbReference type="ARBA" id="ARBA00035256"/>
    </source>
</evidence>
<dbReference type="PANTHER" id="PTHR11489">
    <property type="entry name" value="40S RIBOSOMAL PROTEIN SA"/>
    <property type="match status" value="1"/>
</dbReference>
<proteinExistence type="inferred from homology"/>
<dbReference type="NCBIfam" id="TIGR01012">
    <property type="entry name" value="uS2_euk_arch"/>
    <property type="match status" value="1"/>
</dbReference>
<dbReference type="GO" id="GO:0015935">
    <property type="term" value="C:small ribosomal subunit"/>
    <property type="evidence" value="ECO:0007669"/>
    <property type="project" value="InterPro"/>
</dbReference>
<evidence type="ECO:0000256" key="1">
    <source>
        <dbReference type="ARBA" id="ARBA00006242"/>
    </source>
</evidence>
<feature type="compositionally biased region" description="Basic residues" evidence="6">
    <location>
        <begin position="220"/>
        <end position="229"/>
    </location>
</feature>
<comment type="caution">
    <text evidence="7">The sequence shown here is derived from an EMBL/GenBank/DDBJ whole genome shotgun (WGS) entry which is preliminary data.</text>
</comment>
<dbReference type="AlphaFoldDB" id="A0A8T4C6J6"/>
<gene>
    <name evidence="7" type="ORF">FJY86_00485</name>
</gene>
<reference evidence="7" key="1">
    <citation type="submission" date="2019-03" db="EMBL/GenBank/DDBJ databases">
        <title>Lake Tanganyika Metagenome-Assembled Genomes (MAGs).</title>
        <authorList>
            <person name="Tran P."/>
        </authorList>
    </citation>
    <scope>NUCLEOTIDE SEQUENCE</scope>
    <source>
        <strain evidence="7">M_DeepCast_50m_m2_156</strain>
    </source>
</reference>
<dbReference type="FunFam" id="3.40.50.10490:FF:000030">
    <property type="entry name" value="30S ribosomal protein S2"/>
    <property type="match status" value="1"/>
</dbReference>
<comment type="similarity">
    <text evidence="1">Belongs to the universal ribosomal protein uS2 family.</text>
</comment>
<evidence type="ECO:0000313" key="7">
    <source>
        <dbReference type="EMBL" id="MBM3281804.1"/>
    </source>
</evidence>
<organism evidence="7 8">
    <name type="scientific">Candidatus Iainarchaeum sp</name>
    <dbReference type="NCBI Taxonomy" id="3101447"/>
    <lineage>
        <taxon>Archaea</taxon>
        <taxon>Candidatus Iainarchaeota</taxon>
        <taxon>Candidatus Iainarchaeia</taxon>
        <taxon>Candidatus Iainarchaeales</taxon>
        <taxon>Candidatus Iainarchaeaceae</taxon>
        <taxon>Candidatus Iainarchaeum</taxon>
    </lineage>
</organism>
<dbReference type="GO" id="GO:0006412">
    <property type="term" value="P:translation"/>
    <property type="evidence" value="ECO:0007669"/>
    <property type="project" value="InterPro"/>
</dbReference>
<accession>A0A8T4C6J6</accession>
<evidence type="ECO:0000256" key="6">
    <source>
        <dbReference type="SAM" id="MobiDB-lite"/>
    </source>
</evidence>
<dbReference type="Pfam" id="PF00318">
    <property type="entry name" value="Ribosomal_S2"/>
    <property type="match status" value="1"/>
</dbReference>
<sequence>MTEKMDENTQQVVATNPVIEKYLTTGAHIGTRFKSGDMSRYIYKQRKDGLKVLDVQVIDERVKQVGLFLSKYSPKKIIVVSRKVYGKTPAEEFANAIGAKALTGRFVPGTFTNPQGKEFIQPQVVIITEPESDAQAIAEAARAKAVVVALASTNNSLANIDIAIPINNKGRKSLALVYWLLAKEYLKASGNIPNDEAFPKTIEEFEYPLKDGESEDQGQKRKRREFRGRRNRLEEAAGLVGGRE</sequence>
<evidence type="ECO:0000256" key="5">
    <source>
        <dbReference type="ARBA" id="ARBA00035518"/>
    </source>
</evidence>
<keyword evidence="3" id="KW-0687">Ribonucleoprotein</keyword>
<protein>
    <recommendedName>
        <fullName evidence="4">Small ribosomal subunit protein uS2</fullName>
    </recommendedName>
    <alternativeName>
        <fullName evidence="5">30S ribosomal protein S2</fullName>
    </alternativeName>
</protein>
<evidence type="ECO:0000256" key="2">
    <source>
        <dbReference type="ARBA" id="ARBA00022980"/>
    </source>
</evidence>
<dbReference type="GO" id="GO:0003735">
    <property type="term" value="F:structural constituent of ribosome"/>
    <property type="evidence" value="ECO:0007669"/>
    <property type="project" value="InterPro"/>
</dbReference>
<evidence type="ECO:0000313" key="8">
    <source>
        <dbReference type="Proteomes" id="UP000774699"/>
    </source>
</evidence>
<evidence type="ECO:0000256" key="3">
    <source>
        <dbReference type="ARBA" id="ARBA00023274"/>
    </source>
</evidence>
<dbReference type="Proteomes" id="UP000774699">
    <property type="component" value="Unassembled WGS sequence"/>
</dbReference>
<dbReference type="InterPro" id="IPR023591">
    <property type="entry name" value="Ribosomal_uS2_flav_dom_sf"/>
</dbReference>
<feature type="region of interest" description="Disordered" evidence="6">
    <location>
        <begin position="207"/>
        <end position="229"/>
    </location>
</feature>
<dbReference type="SUPFAM" id="SSF52313">
    <property type="entry name" value="Ribosomal protein S2"/>
    <property type="match status" value="1"/>
</dbReference>
<dbReference type="EMBL" id="VGJJ01000002">
    <property type="protein sequence ID" value="MBM3281804.1"/>
    <property type="molecule type" value="Genomic_DNA"/>
</dbReference>
<keyword evidence="2 7" id="KW-0689">Ribosomal protein</keyword>
<dbReference type="InterPro" id="IPR001865">
    <property type="entry name" value="Ribosomal_uS2"/>
</dbReference>
<dbReference type="InterPro" id="IPR005707">
    <property type="entry name" value="Ribosomal_uS2_euk/arc"/>
</dbReference>
<dbReference type="InterPro" id="IPR018130">
    <property type="entry name" value="Ribosomal_uS2_CS"/>
</dbReference>
<name>A0A8T4C6J6_9ARCH</name>
<dbReference type="Gene3D" id="3.40.50.10490">
    <property type="entry name" value="Glucose-6-phosphate isomerase like protein, domain 1"/>
    <property type="match status" value="1"/>
</dbReference>